<feature type="transmembrane region" description="Helical" evidence="2">
    <location>
        <begin position="705"/>
        <end position="726"/>
    </location>
</feature>
<feature type="transmembrane region" description="Helical" evidence="2">
    <location>
        <begin position="904"/>
        <end position="922"/>
    </location>
</feature>
<feature type="transmembrane region" description="Helical" evidence="2">
    <location>
        <begin position="773"/>
        <end position="792"/>
    </location>
</feature>
<keyword evidence="2" id="KW-0812">Transmembrane</keyword>
<evidence type="ECO:0000256" key="1">
    <source>
        <dbReference type="SAM" id="MobiDB-lite"/>
    </source>
</evidence>
<evidence type="ECO:0000256" key="2">
    <source>
        <dbReference type="SAM" id="Phobius"/>
    </source>
</evidence>
<keyword evidence="2" id="KW-1133">Transmembrane helix</keyword>
<dbReference type="Gene3D" id="2.10.50.10">
    <property type="entry name" value="Tumor Necrosis Factor Receptor, subunit A, domain 2"/>
    <property type="match status" value="1"/>
</dbReference>
<feature type="transmembrane region" description="Helical" evidence="2">
    <location>
        <begin position="956"/>
        <end position="975"/>
    </location>
</feature>
<evidence type="ECO:0000313" key="5">
    <source>
        <dbReference type="EMBL" id="CAK9112147.1"/>
    </source>
</evidence>
<feature type="transmembrane region" description="Helical" evidence="2">
    <location>
        <begin position="665"/>
        <end position="684"/>
    </location>
</feature>
<gene>
    <name evidence="5" type="ORF">SCF082_LOCUS52013</name>
</gene>
<evidence type="ECO:0000256" key="3">
    <source>
        <dbReference type="SAM" id="SignalP"/>
    </source>
</evidence>
<feature type="signal peptide" evidence="3">
    <location>
        <begin position="1"/>
        <end position="21"/>
    </location>
</feature>
<organism evidence="5 6">
    <name type="scientific">Durusdinium trenchii</name>
    <dbReference type="NCBI Taxonomy" id="1381693"/>
    <lineage>
        <taxon>Eukaryota</taxon>
        <taxon>Sar</taxon>
        <taxon>Alveolata</taxon>
        <taxon>Dinophyceae</taxon>
        <taxon>Suessiales</taxon>
        <taxon>Symbiodiniaceae</taxon>
        <taxon>Durusdinium</taxon>
    </lineage>
</organism>
<feature type="chain" id="PRO_5046099154" evidence="3">
    <location>
        <begin position="22"/>
        <end position="1188"/>
    </location>
</feature>
<dbReference type="InterPro" id="IPR009030">
    <property type="entry name" value="Growth_fac_rcpt_cys_sf"/>
</dbReference>
<proteinExistence type="predicted"/>
<feature type="transmembrane region" description="Helical" evidence="2">
    <location>
        <begin position="850"/>
        <end position="875"/>
    </location>
</feature>
<feature type="transmembrane region" description="Helical" evidence="2">
    <location>
        <begin position="987"/>
        <end position="1017"/>
    </location>
</feature>
<dbReference type="PANTHER" id="PTHR46967">
    <property type="entry name" value="INSULIN-LIKE GROWTH FACTOR BINDING PROTEIN,N-TERMINAL"/>
    <property type="match status" value="1"/>
</dbReference>
<feature type="domain" description="Tyrosine-protein kinase ephrin type A/B receptor-like" evidence="4">
    <location>
        <begin position="502"/>
        <end position="550"/>
    </location>
</feature>
<dbReference type="Proteomes" id="UP001642464">
    <property type="component" value="Unassembled WGS sequence"/>
</dbReference>
<dbReference type="InterPro" id="IPR011641">
    <property type="entry name" value="Tyr-kin_ephrin_A/B_rcpt-like"/>
</dbReference>
<keyword evidence="2" id="KW-0472">Membrane</keyword>
<dbReference type="CDD" id="cd00185">
    <property type="entry name" value="TNFRSF"/>
    <property type="match status" value="1"/>
</dbReference>
<feature type="region of interest" description="Disordered" evidence="1">
    <location>
        <begin position="1115"/>
        <end position="1148"/>
    </location>
</feature>
<evidence type="ECO:0000259" key="4">
    <source>
        <dbReference type="Pfam" id="PF07699"/>
    </source>
</evidence>
<accession>A0ABP0SID1</accession>
<reference evidence="5 6" key="1">
    <citation type="submission" date="2024-02" db="EMBL/GenBank/DDBJ databases">
        <authorList>
            <person name="Chen Y."/>
            <person name="Shah S."/>
            <person name="Dougan E. K."/>
            <person name="Thang M."/>
            <person name="Chan C."/>
        </authorList>
    </citation>
    <scope>NUCLEOTIDE SEQUENCE [LARGE SCALE GENOMIC DNA]</scope>
</reference>
<feature type="compositionally biased region" description="Low complexity" evidence="1">
    <location>
        <begin position="1115"/>
        <end position="1132"/>
    </location>
</feature>
<feature type="transmembrane region" description="Helical" evidence="2">
    <location>
        <begin position="928"/>
        <end position="944"/>
    </location>
</feature>
<keyword evidence="5" id="KW-0675">Receptor</keyword>
<keyword evidence="3" id="KW-0732">Signal</keyword>
<evidence type="ECO:0000313" key="6">
    <source>
        <dbReference type="Proteomes" id="UP001642464"/>
    </source>
</evidence>
<keyword evidence="6" id="KW-1185">Reference proteome</keyword>
<protein>
    <submittedName>
        <fullName evidence="5">Soluble TNF receptor II (Cytokine response-modifying protein B)</fullName>
    </submittedName>
</protein>
<dbReference type="SMART" id="SM01411">
    <property type="entry name" value="Ephrin_rec_like"/>
    <property type="match status" value="3"/>
</dbReference>
<dbReference type="PANTHER" id="PTHR46967:SF2">
    <property type="entry name" value="SUSHI, VON WILLEBRAND FACTOR TYPE A, EGF AND PENTRAXIN DOMAIN-CONTAINING PROTEIN 1-LIKE"/>
    <property type="match status" value="1"/>
</dbReference>
<dbReference type="EMBL" id="CAXAMM010043884">
    <property type="protein sequence ID" value="CAK9112147.1"/>
    <property type="molecule type" value="Genomic_DNA"/>
</dbReference>
<name>A0ABP0SID1_9DINO</name>
<comment type="caution">
    <text evidence="5">The sequence shown here is derived from an EMBL/GenBank/DDBJ whole genome shotgun (WGS) entry which is preliminary data.</text>
</comment>
<sequence length="1188" mass="130939">MRLTSTLSFTALSLLQLSCQGQEVQRYCLPNATRFENRSLVRSSLGTGEEYPLQMLYFFSSVSYLTNKLVSLLISEILGYHMHEVWCTTEGCLFNPEFATGALAGCGWTDCLSDSTRIHIAMNTRSGSHHQYLDSLHDWAVALPAWKNLAARLPRYVGTMGYDLAQGWFLRRSVQEEALTSAGLALDSFRGYNRSWFSPWNYFDRISDINASRLFPCNYSDHRFVNLEMMATYVAVTGDIAGLTAEGTALCHEGTWFLTPACRVDPSTCIPCISTQTSVAENTLLQMMQLGTSSNMPLAIALVHTREWISLIHEHSVIWQALTLDGFHLDLDPVLIQFPTFDKSAWDRGDLRMEMNSGEVGKLVSFDLHQLAPDVEALIKKLDMRREDVVELTLAYQASDRTREATDTLICLWLRENEEIWKRWLPDTSECFSGFGMYDNHLQSFVSSRADRSHLTCYACPSGRFSQVLLDSFGKTHSCEKCPRGTYQNLAATLQCTRCPSGEYQDQEGSVACKRCAQGFYQHLPGSAQCIACDNGTTTLGLGSLSIEDCGCLDGFIETHREDGLPNCLSCQEGLSCPLLSTIDSYETGVSSLGEMHVPSLLPGYTSVRGAALEVLKCGGEDRCPGGTPSTCGSGLFGEVCSECPQNQHWVAGEDGDASCTDCPVWLTMAWVCAAVVLLLALPFSQYEPKVGLGMIKKARPAETLTFTLFSVVDIASNTLQTLSIIGQITVHWPQDLAAFFQWLQIFSLEVTDLGFSCFVGSYGVNQYVAQSGFLPIGLLWICLCFGVWHLCTRKGTLGFFLTTVGQTCRGSFPALCNVALLPLMCYQHPNGWKSNLQYPGILCGSSQHHTMLGLGTSLGVMLVTFLAFCIWATIRLPSWSSNEKLEMLEASRFLLVKYRSDRWWFAIPFLLRGPILSLPLALATDNAVAQIVVIASILMIYVAMESVAAPWKVPVLNLVEITTTWGCILVVLTAGMHVREMSDDMLLFLMIFSMVALAMAGVSVLVTLGMTLWGLFRFAWRGNAEHSFLTLGTIPPADVLSKQLFAIASTLGSVEEQSVIERMKDLAAVDARLIMSCLDMLVLEVMPSKIKVAGFTSGRIGSRSGSIESLLIRPSRSSSSFSPRSNSTGSGDLESGPSGFGPPMSDSLAVDHMARTEHHIDPIMYQQELGISMPSDCDDPQEVSRYF</sequence>
<dbReference type="SUPFAM" id="SSF57184">
    <property type="entry name" value="Growth factor receptor domain"/>
    <property type="match status" value="1"/>
</dbReference>
<dbReference type="Pfam" id="PF07699">
    <property type="entry name" value="Ephrin_rec_like"/>
    <property type="match status" value="1"/>
</dbReference>